<dbReference type="EMBL" id="BGZK01000566">
    <property type="protein sequence ID" value="GBP50465.1"/>
    <property type="molecule type" value="Genomic_DNA"/>
</dbReference>
<keyword evidence="4" id="KW-1185">Reference proteome</keyword>
<evidence type="ECO:0000313" key="4">
    <source>
        <dbReference type="Proteomes" id="UP000299102"/>
    </source>
</evidence>
<proteinExistence type="predicted"/>
<keyword evidence="2" id="KW-0812">Transmembrane</keyword>
<name>A0A4C1WK29_EUMVA</name>
<evidence type="ECO:0000256" key="2">
    <source>
        <dbReference type="SAM" id="Phobius"/>
    </source>
</evidence>
<reference evidence="3 4" key="1">
    <citation type="journal article" date="2019" name="Commun. Biol.">
        <title>The bagworm genome reveals a unique fibroin gene that provides high tensile strength.</title>
        <authorList>
            <person name="Kono N."/>
            <person name="Nakamura H."/>
            <person name="Ohtoshi R."/>
            <person name="Tomita M."/>
            <person name="Numata K."/>
            <person name="Arakawa K."/>
        </authorList>
    </citation>
    <scope>NUCLEOTIDE SEQUENCE [LARGE SCALE GENOMIC DNA]</scope>
</reference>
<sequence length="363" mass="40741">MEGRSRTSTLAVPSTRLSHLFLLAKMIAFYTPIFGIRNFATREQLFFGRCSSSGQPRLPLPVYAATTNATPVNSTAIQNTISASTQAVTDKTAPRMSAKPITPPRSKMPSPISLRKGANFLKVSEDCTRLRINNTKAVRTADNCTKILCSDVEIFRSRNKYLVGIKVQFHTYALEEERKLKASAAFQPIFRNGSPLWLVLAVLPRTEKARKIFRNLNRVCGLSDIRVEVSHKRGDLGQCHCCQLYDHAATNCNVDPRCVKCLVSHWARECPRTRESEEKPSCHLLRTLINFPDNKPTPPVASSHSASIPSNPWVKMKSTLPQRPLRDRSGTLTDASYLYRFCDRGPLIDWKRHPNSDGRSPSC</sequence>
<evidence type="ECO:0000256" key="1">
    <source>
        <dbReference type="SAM" id="MobiDB-lite"/>
    </source>
</evidence>
<keyword evidence="2" id="KW-0472">Membrane</keyword>
<dbReference type="OrthoDB" id="8123886at2759"/>
<accession>A0A4C1WK29</accession>
<feature type="region of interest" description="Disordered" evidence="1">
    <location>
        <begin position="88"/>
        <end position="109"/>
    </location>
</feature>
<evidence type="ECO:0000313" key="3">
    <source>
        <dbReference type="EMBL" id="GBP50465.1"/>
    </source>
</evidence>
<comment type="caution">
    <text evidence="3">The sequence shown here is derived from an EMBL/GenBank/DDBJ whole genome shotgun (WGS) entry which is preliminary data.</text>
</comment>
<protein>
    <recommendedName>
        <fullName evidence="5">Nucleic-acid-binding protein from transposon X-element</fullName>
    </recommendedName>
</protein>
<dbReference type="Proteomes" id="UP000299102">
    <property type="component" value="Unassembled WGS sequence"/>
</dbReference>
<keyword evidence="2" id="KW-1133">Transmembrane helix</keyword>
<feature type="transmembrane region" description="Helical" evidence="2">
    <location>
        <begin position="20"/>
        <end position="40"/>
    </location>
</feature>
<evidence type="ECO:0008006" key="5">
    <source>
        <dbReference type="Google" id="ProtNLM"/>
    </source>
</evidence>
<organism evidence="3 4">
    <name type="scientific">Eumeta variegata</name>
    <name type="common">Bagworm moth</name>
    <name type="synonym">Eumeta japonica</name>
    <dbReference type="NCBI Taxonomy" id="151549"/>
    <lineage>
        <taxon>Eukaryota</taxon>
        <taxon>Metazoa</taxon>
        <taxon>Ecdysozoa</taxon>
        <taxon>Arthropoda</taxon>
        <taxon>Hexapoda</taxon>
        <taxon>Insecta</taxon>
        <taxon>Pterygota</taxon>
        <taxon>Neoptera</taxon>
        <taxon>Endopterygota</taxon>
        <taxon>Lepidoptera</taxon>
        <taxon>Glossata</taxon>
        <taxon>Ditrysia</taxon>
        <taxon>Tineoidea</taxon>
        <taxon>Psychidae</taxon>
        <taxon>Oiketicinae</taxon>
        <taxon>Eumeta</taxon>
    </lineage>
</organism>
<gene>
    <name evidence="3" type="ORF">EVAR_96701_1</name>
</gene>
<dbReference type="AlphaFoldDB" id="A0A4C1WK29"/>